<dbReference type="STRING" id="1202772.A0A1V9Y5T5"/>
<keyword evidence="2" id="KW-0808">Transferase</keyword>
<dbReference type="PRINTS" id="PR00109">
    <property type="entry name" value="TYRKINASE"/>
</dbReference>
<sequence>MLRQLLTGSDVTRIDEYRAAPSTTGSSGPSNEDRLDLTDLALLRLDDLELVQGTFLGQGSYGQVRLGSYRGETLPCVPELTLPLDHAVVIKCLLPGPTSTKDLVHLANEIKLSARMDCPYVVRTLGASWRIPSELQMVLEWMDRGDLKHVLDTTTPNTFSWEEKTDCMLAMVEVLVYLHSLDIIHRDLKSRNVLLDSKKGTKLTDFGVSRVVTIETMTIGVGTYRWMAPEILQDCYYSTAADVYSFGVILTELATHLLPYHDLRNDKGMPLTDTAIISRVVQGKAQPTIPPASCPPWVRELALACLALAPEARPTAVRIAYTISKQLHMPCGRAGSLSAPRRFIQLKVFLR</sequence>
<dbReference type="OrthoDB" id="4062651at2759"/>
<organism evidence="2 3">
    <name type="scientific">Achlya hypogyna</name>
    <name type="common">Oomycete</name>
    <name type="synonym">Protoachlya hypogyna</name>
    <dbReference type="NCBI Taxonomy" id="1202772"/>
    <lineage>
        <taxon>Eukaryota</taxon>
        <taxon>Sar</taxon>
        <taxon>Stramenopiles</taxon>
        <taxon>Oomycota</taxon>
        <taxon>Saprolegniomycetes</taxon>
        <taxon>Saprolegniales</taxon>
        <taxon>Achlyaceae</taxon>
        <taxon>Achlya</taxon>
    </lineage>
</organism>
<dbReference type="AlphaFoldDB" id="A0A1V9Y5T5"/>
<dbReference type="Pfam" id="PF00069">
    <property type="entry name" value="Pkinase"/>
    <property type="match status" value="1"/>
</dbReference>
<dbReference type="InterPro" id="IPR001245">
    <property type="entry name" value="Ser-Thr/Tyr_kinase_cat_dom"/>
</dbReference>
<keyword evidence="2" id="KW-0418">Kinase</keyword>
<dbReference type="SMART" id="SM00220">
    <property type="entry name" value="S_TKc"/>
    <property type="match status" value="1"/>
</dbReference>
<keyword evidence="3" id="KW-1185">Reference proteome</keyword>
<comment type="caution">
    <text evidence="2">The sequence shown here is derived from an EMBL/GenBank/DDBJ whole genome shotgun (WGS) entry which is preliminary data.</text>
</comment>
<dbReference type="Gene3D" id="1.10.510.10">
    <property type="entry name" value="Transferase(Phosphotransferase) domain 1"/>
    <property type="match status" value="1"/>
</dbReference>
<dbReference type="InterPro" id="IPR011009">
    <property type="entry name" value="Kinase-like_dom_sf"/>
</dbReference>
<evidence type="ECO:0000259" key="1">
    <source>
        <dbReference type="PROSITE" id="PS50011"/>
    </source>
</evidence>
<evidence type="ECO:0000313" key="2">
    <source>
        <dbReference type="EMBL" id="OQR81095.1"/>
    </source>
</evidence>
<dbReference type="SUPFAM" id="SSF56112">
    <property type="entry name" value="Protein kinase-like (PK-like)"/>
    <property type="match status" value="1"/>
</dbReference>
<dbReference type="GO" id="GO:0004674">
    <property type="term" value="F:protein serine/threonine kinase activity"/>
    <property type="evidence" value="ECO:0007669"/>
    <property type="project" value="TreeGrafter"/>
</dbReference>
<dbReference type="InterPro" id="IPR051681">
    <property type="entry name" value="Ser/Thr_Kinases-Pseudokinases"/>
</dbReference>
<accession>A0A1V9Y5T5</accession>
<dbReference type="PROSITE" id="PS00108">
    <property type="entry name" value="PROTEIN_KINASE_ST"/>
    <property type="match status" value="1"/>
</dbReference>
<evidence type="ECO:0000313" key="3">
    <source>
        <dbReference type="Proteomes" id="UP000243579"/>
    </source>
</evidence>
<name>A0A1V9Y5T5_ACHHY</name>
<dbReference type="PANTHER" id="PTHR44329:SF214">
    <property type="entry name" value="PROTEIN KINASE DOMAIN-CONTAINING PROTEIN"/>
    <property type="match status" value="1"/>
</dbReference>
<dbReference type="InterPro" id="IPR000719">
    <property type="entry name" value="Prot_kinase_dom"/>
</dbReference>
<feature type="domain" description="Protein kinase" evidence="1">
    <location>
        <begin position="50"/>
        <end position="327"/>
    </location>
</feature>
<dbReference type="InterPro" id="IPR008271">
    <property type="entry name" value="Ser/Thr_kinase_AS"/>
</dbReference>
<dbReference type="PANTHER" id="PTHR44329">
    <property type="entry name" value="SERINE/THREONINE-PROTEIN KINASE TNNI3K-RELATED"/>
    <property type="match status" value="1"/>
</dbReference>
<reference evidence="2 3" key="1">
    <citation type="journal article" date="2014" name="Genome Biol. Evol.">
        <title>The secreted proteins of Achlya hypogyna and Thraustotheca clavata identify the ancestral oomycete secretome and reveal gene acquisitions by horizontal gene transfer.</title>
        <authorList>
            <person name="Misner I."/>
            <person name="Blouin N."/>
            <person name="Leonard G."/>
            <person name="Richards T.A."/>
            <person name="Lane C.E."/>
        </authorList>
    </citation>
    <scope>NUCLEOTIDE SEQUENCE [LARGE SCALE GENOMIC DNA]</scope>
    <source>
        <strain evidence="2 3">ATCC 48635</strain>
    </source>
</reference>
<dbReference type="GO" id="GO:0005524">
    <property type="term" value="F:ATP binding"/>
    <property type="evidence" value="ECO:0007669"/>
    <property type="project" value="InterPro"/>
</dbReference>
<gene>
    <name evidence="2" type="ORF">ACHHYP_16772</name>
</gene>
<dbReference type="EMBL" id="JNBR01002836">
    <property type="protein sequence ID" value="OQR81095.1"/>
    <property type="molecule type" value="Genomic_DNA"/>
</dbReference>
<protein>
    <submittedName>
        <fullName evidence="2">Protein kinase</fullName>
    </submittedName>
</protein>
<dbReference type="Proteomes" id="UP000243579">
    <property type="component" value="Unassembled WGS sequence"/>
</dbReference>
<proteinExistence type="predicted"/>
<dbReference type="PROSITE" id="PS50011">
    <property type="entry name" value="PROTEIN_KINASE_DOM"/>
    <property type="match status" value="1"/>
</dbReference>